<name>A0AAD4MQ95_9BILA</name>
<dbReference type="PANTHER" id="PTHR11645:SF62">
    <property type="entry name" value="PYRROLINE-5-CARBOXYLATE REDUCTASE"/>
    <property type="match status" value="1"/>
</dbReference>
<dbReference type="FunFam" id="1.10.3730.10:FF:000001">
    <property type="entry name" value="Pyrroline-5-carboxylate reductase"/>
    <property type="match status" value="1"/>
</dbReference>
<evidence type="ECO:0000259" key="5">
    <source>
        <dbReference type="Pfam" id="PF14748"/>
    </source>
</evidence>
<evidence type="ECO:0000313" key="6">
    <source>
        <dbReference type="EMBL" id="KAI1702448.1"/>
    </source>
</evidence>
<dbReference type="GO" id="GO:0055129">
    <property type="term" value="P:L-proline biosynthetic process"/>
    <property type="evidence" value="ECO:0007669"/>
    <property type="project" value="TreeGrafter"/>
</dbReference>
<organism evidence="6 7">
    <name type="scientific">Ditylenchus destructor</name>
    <dbReference type="NCBI Taxonomy" id="166010"/>
    <lineage>
        <taxon>Eukaryota</taxon>
        <taxon>Metazoa</taxon>
        <taxon>Ecdysozoa</taxon>
        <taxon>Nematoda</taxon>
        <taxon>Chromadorea</taxon>
        <taxon>Rhabditida</taxon>
        <taxon>Tylenchina</taxon>
        <taxon>Tylenchomorpha</taxon>
        <taxon>Sphaerularioidea</taxon>
        <taxon>Anguinidae</taxon>
        <taxon>Anguininae</taxon>
        <taxon>Ditylenchus</taxon>
    </lineage>
</organism>
<dbReference type="EMBL" id="JAKKPZ010000098">
    <property type="protein sequence ID" value="KAI1702448.1"/>
    <property type="molecule type" value="Genomic_DNA"/>
</dbReference>
<dbReference type="GO" id="GO:0004735">
    <property type="term" value="F:pyrroline-5-carboxylate reductase activity"/>
    <property type="evidence" value="ECO:0007669"/>
    <property type="project" value="TreeGrafter"/>
</dbReference>
<evidence type="ECO:0000256" key="1">
    <source>
        <dbReference type="ARBA" id="ARBA00005525"/>
    </source>
</evidence>
<dbReference type="InterPro" id="IPR029036">
    <property type="entry name" value="P5CR_dimer"/>
</dbReference>
<accession>A0AAD4MQ95</accession>
<dbReference type="Gene3D" id="1.10.3730.10">
    <property type="entry name" value="ProC C-terminal domain-like"/>
    <property type="match status" value="1"/>
</dbReference>
<comment type="caution">
    <text evidence="6">The sequence shown here is derived from an EMBL/GenBank/DDBJ whole genome shotgun (WGS) entry which is preliminary data.</text>
</comment>
<evidence type="ECO:0000256" key="3">
    <source>
        <dbReference type="ARBA" id="ARBA00023002"/>
    </source>
</evidence>
<gene>
    <name evidence="6" type="ORF">DdX_15459</name>
</gene>
<dbReference type="Proteomes" id="UP001201812">
    <property type="component" value="Unassembled WGS sequence"/>
</dbReference>
<proteinExistence type="inferred from homology"/>
<reference evidence="6" key="1">
    <citation type="submission" date="2022-01" db="EMBL/GenBank/DDBJ databases">
        <title>Genome Sequence Resource for Two Populations of Ditylenchus destructor, the Migratory Endoparasitic Phytonematode.</title>
        <authorList>
            <person name="Zhang H."/>
            <person name="Lin R."/>
            <person name="Xie B."/>
        </authorList>
    </citation>
    <scope>NUCLEOTIDE SEQUENCE</scope>
    <source>
        <strain evidence="6">BazhouSP</strain>
    </source>
</reference>
<comment type="similarity">
    <text evidence="1">Belongs to the pyrroline-5-carboxylate reductase family.</text>
</comment>
<feature type="region of interest" description="Disordered" evidence="4">
    <location>
        <begin position="78"/>
        <end position="124"/>
    </location>
</feature>
<dbReference type="PANTHER" id="PTHR11645">
    <property type="entry name" value="PYRROLINE-5-CARBOXYLATE REDUCTASE"/>
    <property type="match status" value="1"/>
</dbReference>
<sequence>MIEGMADGGVKQGLPRDLSYKLAAYTFMGAAKMVLETGEHPAILKESVQSPGGSTVYGMHELEKGGMRGLLINAVEAASERSRATGRELLPRSPTDEDEEDQSNDDSNQKSKIKDNKPTIKKSR</sequence>
<keyword evidence="2" id="KW-0521">NADP</keyword>
<dbReference type="InterPro" id="IPR008927">
    <property type="entry name" value="6-PGluconate_DH-like_C_sf"/>
</dbReference>
<keyword evidence="3" id="KW-0560">Oxidoreductase</keyword>
<dbReference type="SUPFAM" id="SSF48179">
    <property type="entry name" value="6-phosphogluconate dehydrogenase C-terminal domain-like"/>
    <property type="match status" value="1"/>
</dbReference>
<dbReference type="AlphaFoldDB" id="A0AAD4MQ95"/>
<protein>
    <submittedName>
        <fullName evidence="6">Pyrroline-5-carboxylate reductase dimerization domain-containing protein</fullName>
    </submittedName>
</protein>
<feature type="domain" description="Pyrroline-5-carboxylate reductase dimerisation" evidence="5">
    <location>
        <begin position="1"/>
        <end position="83"/>
    </location>
</feature>
<evidence type="ECO:0000256" key="2">
    <source>
        <dbReference type="ARBA" id="ARBA00022857"/>
    </source>
</evidence>
<evidence type="ECO:0000313" key="7">
    <source>
        <dbReference type="Proteomes" id="UP001201812"/>
    </source>
</evidence>
<keyword evidence="7" id="KW-1185">Reference proteome</keyword>
<feature type="compositionally biased region" description="Basic and acidic residues" evidence="4">
    <location>
        <begin position="78"/>
        <end position="90"/>
    </location>
</feature>
<evidence type="ECO:0000256" key="4">
    <source>
        <dbReference type="SAM" id="MobiDB-lite"/>
    </source>
</evidence>
<dbReference type="Pfam" id="PF14748">
    <property type="entry name" value="P5CR_dimer"/>
    <property type="match status" value="1"/>
</dbReference>
<feature type="compositionally biased region" description="Basic and acidic residues" evidence="4">
    <location>
        <begin position="107"/>
        <end position="118"/>
    </location>
</feature>